<keyword evidence="5" id="KW-0998">Cell outer membrane</keyword>
<dbReference type="Pfam" id="PF07980">
    <property type="entry name" value="SusD_RagB"/>
    <property type="match status" value="1"/>
</dbReference>
<dbReference type="GO" id="GO:0009279">
    <property type="term" value="C:cell outer membrane"/>
    <property type="evidence" value="ECO:0007669"/>
    <property type="project" value="UniProtKB-SubCell"/>
</dbReference>
<dbReference type="EMBL" id="VLKR01000001">
    <property type="protein sequence ID" value="TWI25863.1"/>
    <property type="molecule type" value="Genomic_DNA"/>
</dbReference>
<protein>
    <submittedName>
        <fullName evidence="8">SusD-like starch-binding protein associating with outer membrane</fullName>
    </submittedName>
</protein>
<evidence type="ECO:0000256" key="3">
    <source>
        <dbReference type="ARBA" id="ARBA00022729"/>
    </source>
</evidence>
<dbReference type="RefSeq" id="WP_145326970.1">
    <property type="nucleotide sequence ID" value="NZ_VLKR01000001.1"/>
</dbReference>
<keyword evidence="4" id="KW-0472">Membrane</keyword>
<feature type="domain" description="SusD-like N-terminal" evidence="7">
    <location>
        <begin position="23"/>
        <end position="220"/>
    </location>
</feature>
<sequence>MKTTYYKWILYAACYLCITSCKKFLEEKPDSKLNTPNSNIELTAILDNHSFRNPGLLEVASDNYYLTDANFKAISMVEYREAYLWSKEPTENSFWSNSYITIFYANVVLDYLDKVNYLPDGLSRNELKGMALYHRAFSFYSLAQVFCKYYNKNSENALGIVLKTNSDINEKLQRSSLGETYNQILQDLEEALGLLSDKKYEYPTRPNKTAALALLSRIYLGLGQYDKSLAYADRALATGGKTIDYNQIKKTGARPFDAYNDDIIFYALMIPTSVLLEDKATVDTLLYNSYAKEDRRKELFFTKNANGTYAFTGNYNPSGQGIFMGLTVGEVLLNKAEAECRAGQLSDAKLTLMELLKNRYAEIPTLPVNEASLLEFILLERRRELVFRGLRWTDLRRFAAENRIVDLKRRIDGEVVSMQGKSVMEFAYKIPLQVIERGGIEQNP</sequence>
<evidence type="ECO:0000256" key="4">
    <source>
        <dbReference type="ARBA" id="ARBA00023136"/>
    </source>
</evidence>
<comment type="subcellular location">
    <subcellularLocation>
        <location evidence="1">Cell outer membrane</location>
    </subcellularLocation>
</comment>
<reference evidence="8 9" key="1">
    <citation type="journal article" date="2015" name="Stand. Genomic Sci.">
        <title>Genomic Encyclopedia of Bacterial and Archaeal Type Strains, Phase III: the genomes of soil and plant-associated and newly described type strains.</title>
        <authorList>
            <person name="Whitman W.B."/>
            <person name="Woyke T."/>
            <person name="Klenk H.P."/>
            <person name="Zhou Y."/>
            <person name="Lilburn T.G."/>
            <person name="Beck B.J."/>
            <person name="De Vos P."/>
            <person name="Vandamme P."/>
            <person name="Eisen J.A."/>
            <person name="Garrity G."/>
            <person name="Hugenholtz P."/>
            <person name="Kyrpides N.C."/>
        </authorList>
    </citation>
    <scope>NUCLEOTIDE SEQUENCE [LARGE SCALE GENOMIC DNA]</scope>
    <source>
        <strain evidence="8 9">CGMCC 1.6855</strain>
    </source>
</reference>
<comment type="caution">
    <text evidence="8">The sequence shown here is derived from an EMBL/GenBank/DDBJ whole genome shotgun (WGS) entry which is preliminary data.</text>
</comment>
<dbReference type="Pfam" id="PF14322">
    <property type="entry name" value="SusD-like_3"/>
    <property type="match status" value="1"/>
</dbReference>
<dbReference type="Gene3D" id="1.25.40.390">
    <property type="match status" value="2"/>
</dbReference>
<evidence type="ECO:0000256" key="5">
    <source>
        <dbReference type="ARBA" id="ARBA00023237"/>
    </source>
</evidence>
<feature type="domain" description="RagB/SusD" evidence="6">
    <location>
        <begin position="329"/>
        <end position="401"/>
    </location>
</feature>
<evidence type="ECO:0000256" key="1">
    <source>
        <dbReference type="ARBA" id="ARBA00004442"/>
    </source>
</evidence>
<evidence type="ECO:0000259" key="7">
    <source>
        <dbReference type="Pfam" id="PF14322"/>
    </source>
</evidence>
<dbReference type="Proteomes" id="UP000315908">
    <property type="component" value="Unassembled WGS sequence"/>
</dbReference>
<accession>A0A562N151</accession>
<keyword evidence="3" id="KW-0732">Signal</keyword>
<dbReference type="OrthoDB" id="653598at2"/>
<comment type="similarity">
    <text evidence="2">Belongs to the SusD family.</text>
</comment>
<evidence type="ECO:0000256" key="2">
    <source>
        <dbReference type="ARBA" id="ARBA00006275"/>
    </source>
</evidence>
<dbReference type="InterPro" id="IPR012944">
    <property type="entry name" value="SusD_RagB_dom"/>
</dbReference>
<dbReference type="InterPro" id="IPR011990">
    <property type="entry name" value="TPR-like_helical_dom_sf"/>
</dbReference>
<dbReference type="AlphaFoldDB" id="A0A562N151"/>
<organism evidence="8 9">
    <name type="scientific">Sphingobacterium siyangense</name>
    <dbReference type="NCBI Taxonomy" id="459529"/>
    <lineage>
        <taxon>Bacteria</taxon>
        <taxon>Pseudomonadati</taxon>
        <taxon>Bacteroidota</taxon>
        <taxon>Sphingobacteriia</taxon>
        <taxon>Sphingobacteriales</taxon>
        <taxon>Sphingobacteriaceae</taxon>
        <taxon>Sphingobacterium</taxon>
    </lineage>
</organism>
<gene>
    <name evidence="8" type="ORF">IQ31_00435</name>
</gene>
<name>A0A562N151_9SPHI</name>
<evidence type="ECO:0000313" key="8">
    <source>
        <dbReference type="EMBL" id="TWI25863.1"/>
    </source>
</evidence>
<evidence type="ECO:0000313" key="9">
    <source>
        <dbReference type="Proteomes" id="UP000315908"/>
    </source>
</evidence>
<evidence type="ECO:0000259" key="6">
    <source>
        <dbReference type="Pfam" id="PF07980"/>
    </source>
</evidence>
<dbReference type="SUPFAM" id="SSF48452">
    <property type="entry name" value="TPR-like"/>
    <property type="match status" value="1"/>
</dbReference>
<proteinExistence type="inferred from homology"/>
<dbReference type="InterPro" id="IPR033985">
    <property type="entry name" value="SusD-like_N"/>
</dbReference>